<evidence type="ECO:0000313" key="2">
    <source>
        <dbReference type="Proteomes" id="UP000271098"/>
    </source>
</evidence>
<dbReference type="OrthoDB" id="5797127at2759"/>
<evidence type="ECO:0000313" key="3">
    <source>
        <dbReference type="WBParaSite" id="GPUH_0002619201-mRNA-1"/>
    </source>
</evidence>
<evidence type="ECO:0000313" key="1">
    <source>
        <dbReference type="EMBL" id="VDN45181.1"/>
    </source>
</evidence>
<organism evidence="3">
    <name type="scientific">Gongylonema pulchrum</name>
    <dbReference type="NCBI Taxonomy" id="637853"/>
    <lineage>
        <taxon>Eukaryota</taxon>
        <taxon>Metazoa</taxon>
        <taxon>Ecdysozoa</taxon>
        <taxon>Nematoda</taxon>
        <taxon>Chromadorea</taxon>
        <taxon>Rhabditida</taxon>
        <taxon>Spirurina</taxon>
        <taxon>Spiruromorpha</taxon>
        <taxon>Spiruroidea</taxon>
        <taxon>Gongylonematidae</taxon>
        <taxon>Gongylonema</taxon>
    </lineage>
</organism>
<dbReference type="AlphaFoldDB" id="A0A183EYX1"/>
<dbReference type="EMBL" id="UYRT01108984">
    <property type="protein sequence ID" value="VDN45181.1"/>
    <property type="molecule type" value="Genomic_DNA"/>
</dbReference>
<reference evidence="3" key="1">
    <citation type="submission" date="2016-06" db="UniProtKB">
        <authorList>
            <consortium name="WormBaseParasite"/>
        </authorList>
    </citation>
    <scope>IDENTIFICATION</scope>
</reference>
<protein>
    <submittedName>
        <fullName evidence="1 3">Uncharacterized protein</fullName>
    </submittedName>
</protein>
<reference evidence="1 2" key="2">
    <citation type="submission" date="2018-11" db="EMBL/GenBank/DDBJ databases">
        <authorList>
            <consortium name="Pathogen Informatics"/>
        </authorList>
    </citation>
    <scope>NUCLEOTIDE SEQUENCE [LARGE SCALE GENOMIC DNA]</scope>
</reference>
<gene>
    <name evidence="1" type="ORF">GPUH_LOCUS26162</name>
</gene>
<dbReference type="Proteomes" id="UP000271098">
    <property type="component" value="Unassembled WGS sequence"/>
</dbReference>
<name>A0A183EYX1_9BILA</name>
<accession>A0A183EYX1</accession>
<dbReference type="WBParaSite" id="GPUH_0002619201-mRNA-1">
    <property type="protein sequence ID" value="GPUH_0002619201-mRNA-1"/>
    <property type="gene ID" value="GPUH_0002619201"/>
</dbReference>
<keyword evidence="2" id="KW-1185">Reference proteome</keyword>
<sequence>MLSVSSWHISNCQDCATVPSSEKKRASLSLTGAFYGDERPACNQNLCEKEERAKSILDSLVNELDNKDVLGHERRCVPHLAECIYHVIDSQTDILMDAINKIMLKTRSLSSK</sequence>
<proteinExistence type="predicted"/>